<accession>A0A2G8I7B5</accession>
<gene>
    <name evidence="1" type="ORF">CTI18_10665</name>
</gene>
<dbReference type="EMBL" id="PEKN01000002">
    <property type="protein sequence ID" value="PIK19393.1"/>
    <property type="molecule type" value="Genomic_DNA"/>
</dbReference>
<dbReference type="Proteomes" id="UP000230046">
    <property type="component" value="Unassembled WGS sequence"/>
</dbReference>
<reference evidence="1 2" key="1">
    <citation type="submission" date="2017-11" db="EMBL/GenBank/DDBJ databases">
        <title>Genome sequencing of Prevotella intermedia KCOM 1653.</title>
        <authorList>
            <person name="Kook J.-K."/>
            <person name="Park S.-N."/>
            <person name="Lim Y.K."/>
        </authorList>
    </citation>
    <scope>NUCLEOTIDE SEQUENCE [LARGE SCALE GENOMIC DNA]</scope>
    <source>
        <strain evidence="1 2">KCOM 1653</strain>
    </source>
</reference>
<sequence>MNHTPALAEVWLASAFDTIKYLYKYCFSLPCVTRWLSTTTLWRSKTYCLALQKRRFCKVKAAVLQRKTYAFGKRKKKH</sequence>
<dbReference type="AlphaFoldDB" id="A0A2G8I7B5"/>
<comment type="caution">
    <text evidence="1">The sequence shown here is derived from an EMBL/GenBank/DDBJ whole genome shotgun (WGS) entry which is preliminary data.</text>
</comment>
<organism evidence="1 2">
    <name type="scientific">Prevotella intermedia</name>
    <dbReference type="NCBI Taxonomy" id="28131"/>
    <lineage>
        <taxon>Bacteria</taxon>
        <taxon>Pseudomonadati</taxon>
        <taxon>Bacteroidota</taxon>
        <taxon>Bacteroidia</taxon>
        <taxon>Bacteroidales</taxon>
        <taxon>Prevotellaceae</taxon>
        <taxon>Prevotella</taxon>
    </lineage>
</organism>
<evidence type="ECO:0000313" key="2">
    <source>
        <dbReference type="Proteomes" id="UP000230046"/>
    </source>
</evidence>
<proteinExistence type="predicted"/>
<name>A0A2G8I7B5_PREIN</name>
<evidence type="ECO:0000313" key="1">
    <source>
        <dbReference type="EMBL" id="PIK19393.1"/>
    </source>
</evidence>
<protein>
    <submittedName>
        <fullName evidence="1">Uncharacterized protein</fullName>
    </submittedName>
</protein>